<keyword evidence="2" id="KW-1185">Reference proteome</keyword>
<sequence length="84" mass="9505">MVCVLVADSHDSAVLWVCLSGFYGDPIVRSTASTIFVTLSTRSEHIERILQSEIFGISRKHKAWHKKANIKNDNHLFHTVKAEI</sequence>
<protein>
    <submittedName>
        <fullName evidence="1">Uncharacterized protein</fullName>
    </submittedName>
</protein>
<evidence type="ECO:0000313" key="1">
    <source>
        <dbReference type="EMBL" id="QRD91630.1"/>
    </source>
</evidence>
<dbReference type="AlphaFoldDB" id="A0A7U2R229"/>
<accession>A0A7U2R229</accession>
<evidence type="ECO:0000313" key="2">
    <source>
        <dbReference type="Proteomes" id="UP000596276"/>
    </source>
</evidence>
<reference evidence="2" key="1">
    <citation type="journal article" date="2021" name="G3 (Bethesda)">
        <title>Chromosome assembled and annotated genome sequence of Aspergillus flavus NRRL 3357.</title>
        <authorList>
            <person name="Skerker J.M."/>
            <person name="Pianalto K.M."/>
            <person name="Mondo S.J."/>
            <person name="Yang K."/>
            <person name="Arkin A.P."/>
            <person name="Keller N.P."/>
            <person name="Grigoriev I.V."/>
            <person name="Louise Glass N.L."/>
        </authorList>
    </citation>
    <scope>NUCLEOTIDE SEQUENCE [LARGE SCALE GENOMIC DNA]</scope>
    <source>
        <strain evidence="2">ATCC 200026 / FGSC A1120 / IAM 13836 / NRRL 3357 / JCM 12722 / SRRC 167</strain>
    </source>
</reference>
<organism evidence="1 2">
    <name type="scientific">Aspergillus flavus (strain ATCC 200026 / FGSC A1120 / IAM 13836 / NRRL 3357 / JCM 12722 / SRRC 167)</name>
    <dbReference type="NCBI Taxonomy" id="332952"/>
    <lineage>
        <taxon>Eukaryota</taxon>
        <taxon>Fungi</taxon>
        <taxon>Dikarya</taxon>
        <taxon>Ascomycota</taxon>
        <taxon>Pezizomycotina</taxon>
        <taxon>Eurotiomycetes</taxon>
        <taxon>Eurotiomycetidae</taxon>
        <taxon>Eurotiales</taxon>
        <taxon>Aspergillaceae</taxon>
        <taxon>Aspergillus</taxon>
        <taxon>Aspergillus subgen. Circumdati</taxon>
    </lineage>
</organism>
<dbReference type="EMBL" id="CP044617">
    <property type="protein sequence ID" value="QRD91630.1"/>
    <property type="molecule type" value="Genomic_DNA"/>
</dbReference>
<proteinExistence type="predicted"/>
<dbReference type="VEuPathDB" id="FungiDB:F9C07_5676"/>
<gene>
    <name evidence="1" type="ORF">F9C07_5676</name>
</gene>
<dbReference type="Proteomes" id="UP000596276">
    <property type="component" value="Chromosome 7"/>
</dbReference>
<name>A0A7U2R229_ASPFN</name>